<gene>
    <name evidence="1" type="ORF">AVEN_55054_1</name>
</gene>
<comment type="caution">
    <text evidence="1">The sequence shown here is derived from an EMBL/GenBank/DDBJ whole genome shotgun (WGS) entry which is preliminary data.</text>
</comment>
<reference evidence="1 2" key="1">
    <citation type="journal article" date="2019" name="Sci. Rep.">
        <title>Orb-weaving spider Araneus ventricosus genome elucidates the spidroin gene catalogue.</title>
        <authorList>
            <person name="Kono N."/>
            <person name="Nakamura H."/>
            <person name="Ohtoshi R."/>
            <person name="Moran D.A.P."/>
            <person name="Shinohara A."/>
            <person name="Yoshida Y."/>
            <person name="Fujiwara M."/>
            <person name="Mori M."/>
            <person name="Tomita M."/>
            <person name="Arakawa K."/>
        </authorList>
    </citation>
    <scope>NUCLEOTIDE SEQUENCE [LARGE SCALE GENOMIC DNA]</scope>
</reference>
<sequence length="49" mass="5848">MSTSDRIWLREPEDDNFDIQPDTCQKDYDMWKKVLGKGCATYWHFGYVG</sequence>
<proteinExistence type="predicted"/>
<accession>A0A4Y2RFD5</accession>
<evidence type="ECO:0000313" key="1">
    <source>
        <dbReference type="EMBL" id="GBN74454.1"/>
    </source>
</evidence>
<dbReference type="EMBL" id="BGPR01016891">
    <property type="protein sequence ID" value="GBN74454.1"/>
    <property type="molecule type" value="Genomic_DNA"/>
</dbReference>
<organism evidence="1 2">
    <name type="scientific">Araneus ventricosus</name>
    <name type="common">Orbweaver spider</name>
    <name type="synonym">Epeira ventricosa</name>
    <dbReference type="NCBI Taxonomy" id="182803"/>
    <lineage>
        <taxon>Eukaryota</taxon>
        <taxon>Metazoa</taxon>
        <taxon>Ecdysozoa</taxon>
        <taxon>Arthropoda</taxon>
        <taxon>Chelicerata</taxon>
        <taxon>Arachnida</taxon>
        <taxon>Araneae</taxon>
        <taxon>Araneomorphae</taxon>
        <taxon>Entelegynae</taxon>
        <taxon>Araneoidea</taxon>
        <taxon>Araneidae</taxon>
        <taxon>Araneus</taxon>
    </lineage>
</organism>
<keyword evidence="2" id="KW-1185">Reference proteome</keyword>
<feature type="non-terminal residue" evidence="1">
    <location>
        <position position="49"/>
    </location>
</feature>
<evidence type="ECO:0000313" key="2">
    <source>
        <dbReference type="Proteomes" id="UP000499080"/>
    </source>
</evidence>
<name>A0A4Y2RFD5_ARAVE</name>
<protein>
    <submittedName>
        <fullName evidence="1">Uncharacterized protein</fullName>
    </submittedName>
</protein>
<dbReference type="AlphaFoldDB" id="A0A4Y2RFD5"/>
<dbReference type="Proteomes" id="UP000499080">
    <property type="component" value="Unassembled WGS sequence"/>
</dbReference>